<dbReference type="GO" id="GO:0003677">
    <property type="term" value="F:DNA binding"/>
    <property type="evidence" value="ECO:0007669"/>
    <property type="project" value="InterPro"/>
</dbReference>
<dbReference type="InterPro" id="IPR046348">
    <property type="entry name" value="SIS_dom_sf"/>
</dbReference>
<feature type="domain" description="HTH rpiR-type" evidence="1">
    <location>
        <begin position="1"/>
        <end position="76"/>
    </location>
</feature>
<dbReference type="InterPro" id="IPR047640">
    <property type="entry name" value="RpiR-like"/>
</dbReference>
<comment type="caution">
    <text evidence="2">The sequence shown here is derived from an EMBL/GenBank/DDBJ whole genome shotgun (WGS) entry which is preliminary data.</text>
</comment>
<dbReference type="Gene3D" id="1.10.10.10">
    <property type="entry name" value="Winged helix-like DNA-binding domain superfamily/Winged helix DNA-binding domain"/>
    <property type="match status" value="1"/>
</dbReference>
<name>A0A644TYG1_9ZZZZ</name>
<dbReference type="AlphaFoldDB" id="A0A644TYG1"/>
<dbReference type="GO" id="GO:0003700">
    <property type="term" value="F:DNA-binding transcription factor activity"/>
    <property type="evidence" value="ECO:0007669"/>
    <property type="project" value="InterPro"/>
</dbReference>
<dbReference type="InterPro" id="IPR000281">
    <property type="entry name" value="HTH_RpiR"/>
</dbReference>
<dbReference type="InterPro" id="IPR009057">
    <property type="entry name" value="Homeodomain-like_sf"/>
</dbReference>
<dbReference type="Pfam" id="PF01418">
    <property type="entry name" value="HTH_6"/>
    <property type="match status" value="1"/>
</dbReference>
<sequence length="288" mass="32604">MIFGRIKENLPTMSPLHKKIAQYILDNGQSVGFSSIYKMSEDIGISNATLVRFARSLGMKGYSELRRQLQAEIAHQINSYEKITSSGLNGLSRNKQRQMFFQNEQENLRKTFENLDNDALDKIVEYIKTSERIFLAGFGLTRHFMGSFEYSLRTTLEKQIIPIYGCVSDYTPSLKSFTSRDCLFLTTFPPYSGEGMHIASFTKERGGAFILITDSSACPFYSFADIVVRCERNSLLLNNSYVGLVAVLQTLVNQASLAQKEESAEERKENQEMEQKGYAVISAYKAVD</sequence>
<evidence type="ECO:0000313" key="2">
    <source>
        <dbReference type="EMBL" id="MPL70681.1"/>
    </source>
</evidence>
<dbReference type="PANTHER" id="PTHR30514">
    <property type="entry name" value="GLUCOKINASE"/>
    <property type="match status" value="1"/>
</dbReference>
<accession>A0A644TYG1</accession>
<dbReference type="SUPFAM" id="SSF53697">
    <property type="entry name" value="SIS domain"/>
    <property type="match status" value="1"/>
</dbReference>
<reference evidence="2" key="1">
    <citation type="submission" date="2019-08" db="EMBL/GenBank/DDBJ databases">
        <authorList>
            <person name="Kucharzyk K."/>
            <person name="Murdoch R.W."/>
            <person name="Higgins S."/>
            <person name="Loffler F."/>
        </authorList>
    </citation>
    <scope>NUCLEOTIDE SEQUENCE</scope>
</reference>
<protein>
    <recommendedName>
        <fullName evidence="1">HTH rpiR-type domain-containing protein</fullName>
    </recommendedName>
</protein>
<dbReference type="Gene3D" id="3.40.50.10490">
    <property type="entry name" value="Glucose-6-phosphate isomerase like protein, domain 1"/>
    <property type="match status" value="1"/>
</dbReference>
<dbReference type="InterPro" id="IPR036388">
    <property type="entry name" value="WH-like_DNA-bd_sf"/>
</dbReference>
<dbReference type="SUPFAM" id="SSF46689">
    <property type="entry name" value="Homeodomain-like"/>
    <property type="match status" value="1"/>
</dbReference>
<evidence type="ECO:0000259" key="1">
    <source>
        <dbReference type="PROSITE" id="PS51071"/>
    </source>
</evidence>
<organism evidence="2">
    <name type="scientific">bioreactor metagenome</name>
    <dbReference type="NCBI Taxonomy" id="1076179"/>
    <lineage>
        <taxon>unclassified sequences</taxon>
        <taxon>metagenomes</taxon>
        <taxon>ecological metagenomes</taxon>
    </lineage>
</organism>
<proteinExistence type="predicted"/>
<dbReference type="PROSITE" id="PS51071">
    <property type="entry name" value="HTH_RPIR"/>
    <property type="match status" value="1"/>
</dbReference>
<gene>
    <name evidence="2" type="ORF">SDC9_16441</name>
</gene>
<dbReference type="GO" id="GO:1901135">
    <property type="term" value="P:carbohydrate derivative metabolic process"/>
    <property type="evidence" value="ECO:0007669"/>
    <property type="project" value="InterPro"/>
</dbReference>
<dbReference type="EMBL" id="VSSQ01000054">
    <property type="protein sequence ID" value="MPL70681.1"/>
    <property type="molecule type" value="Genomic_DNA"/>
</dbReference>
<dbReference type="GO" id="GO:0097367">
    <property type="term" value="F:carbohydrate derivative binding"/>
    <property type="evidence" value="ECO:0007669"/>
    <property type="project" value="InterPro"/>
</dbReference>
<dbReference type="PANTHER" id="PTHR30514:SF18">
    <property type="entry name" value="RPIR-FAMILY TRANSCRIPTIONAL REGULATOR"/>
    <property type="match status" value="1"/>
</dbReference>